<evidence type="ECO:0000313" key="6">
    <source>
        <dbReference type="EMBL" id="MCL6284148.1"/>
    </source>
</evidence>
<dbReference type="InterPro" id="IPR058163">
    <property type="entry name" value="LysR-type_TF_proteobact-type"/>
</dbReference>
<dbReference type="RefSeq" id="WP_249710128.1">
    <property type="nucleotide sequence ID" value="NZ_JAMFMB010000013.1"/>
</dbReference>
<gene>
    <name evidence="6" type="ORF">M3P21_11490</name>
</gene>
<dbReference type="EMBL" id="JAMFMB010000013">
    <property type="protein sequence ID" value="MCL6284148.1"/>
    <property type="molecule type" value="Genomic_DNA"/>
</dbReference>
<keyword evidence="2" id="KW-0805">Transcription regulation</keyword>
<name>A0ABT0Q2W5_9RHOB</name>
<dbReference type="PANTHER" id="PTHR30537:SF5">
    <property type="entry name" value="HTH-TYPE TRANSCRIPTIONAL ACTIVATOR TTDR-RELATED"/>
    <property type="match status" value="1"/>
</dbReference>
<dbReference type="Pfam" id="PF03466">
    <property type="entry name" value="LysR_substrate"/>
    <property type="match status" value="1"/>
</dbReference>
<dbReference type="InterPro" id="IPR036390">
    <property type="entry name" value="WH_DNA-bd_sf"/>
</dbReference>
<proteinExistence type="inferred from homology"/>
<accession>A0ABT0Q2W5</accession>
<evidence type="ECO:0000256" key="2">
    <source>
        <dbReference type="ARBA" id="ARBA00023015"/>
    </source>
</evidence>
<sequence length="298" mass="32559">MFAVEAVGRHLSFTAAAEELGISQPAVSKAVRATEDALGFPLFEREHRGLGLTPKGKAFVGEARALLQQMSDVVQELAGQKEAPVVRACFSSSFVALWMLPRVSDFSGLNPDVALHLEESDSDMVDLDARGVDFSARLGDGKWDDVQSWFLLPERVGAVASPDYVARHPGLADLSVLTQADLIHVDEPKRVRIGWQDWFRALRTKPSIAKVGLTVSDYHSAVDAAVIGQGVALGWEHLVRGKIDQGQLVWIGTHMIETGNGIYLVEPASRQQSEHLSRFRDWLMGQFPDIGVVPEPGS</sequence>
<dbReference type="PROSITE" id="PS50931">
    <property type="entry name" value="HTH_LYSR"/>
    <property type="match status" value="1"/>
</dbReference>
<keyword evidence="4" id="KW-0804">Transcription</keyword>
<dbReference type="CDD" id="cd08432">
    <property type="entry name" value="PBP2_GcdR_TrpI_HvrB_AmpR_like"/>
    <property type="match status" value="1"/>
</dbReference>
<dbReference type="Pfam" id="PF00126">
    <property type="entry name" value="HTH_1"/>
    <property type="match status" value="1"/>
</dbReference>
<dbReference type="Proteomes" id="UP001203880">
    <property type="component" value="Unassembled WGS sequence"/>
</dbReference>
<keyword evidence="7" id="KW-1185">Reference proteome</keyword>
<evidence type="ECO:0000256" key="4">
    <source>
        <dbReference type="ARBA" id="ARBA00023163"/>
    </source>
</evidence>
<dbReference type="InterPro" id="IPR036388">
    <property type="entry name" value="WH-like_DNA-bd_sf"/>
</dbReference>
<dbReference type="Gene3D" id="3.40.190.10">
    <property type="entry name" value="Periplasmic binding protein-like II"/>
    <property type="match status" value="2"/>
</dbReference>
<evidence type="ECO:0000256" key="1">
    <source>
        <dbReference type="ARBA" id="ARBA00009437"/>
    </source>
</evidence>
<dbReference type="PRINTS" id="PR00039">
    <property type="entry name" value="HTHLYSR"/>
</dbReference>
<dbReference type="InterPro" id="IPR000847">
    <property type="entry name" value="LysR_HTH_N"/>
</dbReference>
<evidence type="ECO:0000256" key="3">
    <source>
        <dbReference type="ARBA" id="ARBA00023125"/>
    </source>
</evidence>
<feature type="domain" description="HTH lysR-type" evidence="5">
    <location>
        <begin position="1"/>
        <end position="53"/>
    </location>
</feature>
<protein>
    <submittedName>
        <fullName evidence="6">LysR substrate-binding domain-containing protein</fullName>
    </submittedName>
</protein>
<reference evidence="6" key="1">
    <citation type="submission" date="2022-05" db="EMBL/GenBank/DDBJ databases">
        <authorList>
            <person name="Park J.-S."/>
        </authorList>
    </citation>
    <scope>NUCLEOTIDE SEQUENCE</scope>
    <source>
        <strain evidence="6">2012CJ41-6</strain>
    </source>
</reference>
<dbReference type="InterPro" id="IPR005119">
    <property type="entry name" value="LysR_subst-bd"/>
</dbReference>
<dbReference type="SUPFAM" id="SSF53850">
    <property type="entry name" value="Periplasmic binding protein-like II"/>
    <property type="match status" value="1"/>
</dbReference>
<dbReference type="PANTHER" id="PTHR30537">
    <property type="entry name" value="HTH-TYPE TRANSCRIPTIONAL REGULATOR"/>
    <property type="match status" value="1"/>
</dbReference>
<organism evidence="6 7">
    <name type="scientific">Ruegeria spongiae</name>
    <dbReference type="NCBI Taxonomy" id="2942209"/>
    <lineage>
        <taxon>Bacteria</taxon>
        <taxon>Pseudomonadati</taxon>
        <taxon>Pseudomonadota</taxon>
        <taxon>Alphaproteobacteria</taxon>
        <taxon>Rhodobacterales</taxon>
        <taxon>Roseobacteraceae</taxon>
        <taxon>Ruegeria</taxon>
    </lineage>
</organism>
<dbReference type="SUPFAM" id="SSF46785">
    <property type="entry name" value="Winged helix' DNA-binding domain"/>
    <property type="match status" value="1"/>
</dbReference>
<keyword evidence="3" id="KW-0238">DNA-binding</keyword>
<comment type="similarity">
    <text evidence="1">Belongs to the LysR transcriptional regulatory family.</text>
</comment>
<evidence type="ECO:0000259" key="5">
    <source>
        <dbReference type="PROSITE" id="PS50931"/>
    </source>
</evidence>
<evidence type="ECO:0000313" key="7">
    <source>
        <dbReference type="Proteomes" id="UP001203880"/>
    </source>
</evidence>
<dbReference type="Gene3D" id="1.10.10.10">
    <property type="entry name" value="Winged helix-like DNA-binding domain superfamily/Winged helix DNA-binding domain"/>
    <property type="match status" value="1"/>
</dbReference>
<comment type="caution">
    <text evidence="6">The sequence shown here is derived from an EMBL/GenBank/DDBJ whole genome shotgun (WGS) entry which is preliminary data.</text>
</comment>